<dbReference type="PANTHER" id="PTHR33434">
    <property type="entry name" value="DEGV DOMAIN-CONTAINING PROTEIN DR_1986-RELATED"/>
    <property type="match status" value="1"/>
</dbReference>
<keyword evidence="4" id="KW-1185">Reference proteome</keyword>
<dbReference type="EMBL" id="BAABGM010000007">
    <property type="protein sequence ID" value="GAA4401746.1"/>
    <property type="molecule type" value="Genomic_DNA"/>
</dbReference>
<evidence type="ECO:0000313" key="4">
    <source>
        <dbReference type="Proteomes" id="UP001500945"/>
    </source>
</evidence>
<dbReference type="InterPro" id="IPR003797">
    <property type="entry name" value="DegV"/>
</dbReference>
<feature type="compositionally biased region" description="Basic residues" evidence="2">
    <location>
        <begin position="225"/>
        <end position="234"/>
    </location>
</feature>
<dbReference type="RefSeq" id="WP_345203380.1">
    <property type="nucleotide sequence ID" value="NZ_BAABGM010000007.1"/>
</dbReference>
<dbReference type="Pfam" id="PF02645">
    <property type="entry name" value="DegV"/>
    <property type="match status" value="2"/>
</dbReference>
<feature type="compositionally biased region" description="Low complexity" evidence="2">
    <location>
        <begin position="345"/>
        <end position="358"/>
    </location>
</feature>
<proteinExistence type="predicted"/>
<dbReference type="Proteomes" id="UP001500945">
    <property type="component" value="Unassembled WGS sequence"/>
</dbReference>
<dbReference type="PROSITE" id="PS51482">
    <property type="entry name" value="DEGV"/>
    <property type="match status" value="1"/>
</dbReference>
<feature type="region of interest" description="Disordered" evidence="2">
    <location>
        <begin position="223"/>
        <end position="271"/>
    </location>
</feature>
<evidence type="ECO:0000313" key="3">
    <source>
        <dbReference type="EMBL" id="GAA4401746.1"/>
    </source>
</evidence>
<dbReference type="Gene3D" id="3.30.1180.10">
    <property type="match status" value="1"/>
</dbReference>
<gene>
    <name evidence="3" type="ORF">GCM10023168_11660</name>
</gene>
<keyword evidence="1" id="KW-0446">Lipid-binding</keyword>
<protein>
    <recommendedName>
        <fullName evidence="5">DegV family protein with EDD domain</fullName>
    </recommendedName>
</protein>
<dbReference type="SUPFAM" id="SSF82549">
    <property type="entry name" value="DAK1/DegV-like"/>
    <property type="match status" value="2"/>
</dbReference>
<comment type="caution">
    <text evidence="3">The sequence shown here is derived from an EMBL/GenBank/DDBJ whole genome shotgun (WGS) entry which is preliminary data.</text>
</comment>
<name>A0ABP8K770_9MICO</name>
<dbReference type="Gene3D" id="3.40.50.10170">
    <property type="match status" value="1"/>
</dbReference>
<evidence type="ECO:0008006" key="5">
    <source>
        <dbReference type="Google" id="ProtNLM"/>
    </source>
</evidence>
<feature type="region of interest" description="Disordered" evidence="2">
    <location>
        <begin position="337"/>
        <end position="358"/>
    </location>
</feature>
<reference evidence="4" key="1">
    <citation type="journal article" date="2019" name="Int. J. Syst. Evol. Microbiol.">
        <title>The Global Catalogue of Microorganisms (GCM) 10K type strain sequencing project: providing services to taxonomists for standard genome sequencing and annotation.</title>
        <authorList>
            <consortium name="The Broad Institute Genomics Platform"/>
            <consortium name="The Broad Institute Genome Sequencing Center for Infectious Disease"/>
            <person name="Wu L."/>
            <person name="Ma J."/>
        </authorList>
    </citation>
    <scope>NUCLEOTIDE SEQUENCE [LARGE SCALE GENOMIC DNA]</scope>
    <source>
        <strain evidence="4">JCM 17809</strain>
    </source>
</reference>
<dbReference type="InterPro" id="IPR043168">
    <property type="entry name" value="DegV_C"/>
</dbReference>
<evidence type="ECO:0000256" key="2">
    <source>
        <dbReference type="SAM" id="MobiDB-lite"/>
    </source>
</evidence>
<organism evidence="3 4">
    <name type="scientific">Fodinibacter luteus</name>
    <dbReference type="NCBI Taxonomy" id="552064"/>
    <lineage>
        <taxon>Bacteria</taxon>
        <taxon>Bacillati</taxon>
        <taxon>Actinomycetota</taxon>
        <taxon>Actinomycetes</taxon>
        <taxon>Micrococcales</taxon>
        <taxon>Intrasporangiaceae</taxon>
        <taxon>Fodinibacter (ex Wang et al. 2009)</taxon>
    </lineage>
</organism>
<sequence>MSTALVTDSTAYLPADLLAGLDVRVVPLHVVVGGREHAEGVDIDAAGVAAALRSFIPVSTSRPAPAAFLSAYEAAAAGGADAVVSVHISAEMSSTIGGAELAAAQSPLPVTVVDSRALGMAMGYAVLAGARLAAGGATAREVAEAVRATCAGATVVFYVDTLEYLRRGGRIGKAGALVGSALSIKPILGLRDGHIVPLERVRTSSRAIARLEDLAVEAVEAAGRRATRGTRSRGHGSGGDGSGGDGSGDDGSRGDGSRGDGSPGDGSRGEGWLGVDVAVQHLDSSDRAERLAERLRARIGDRGAVRVVELGAVVGAHVGPGTLAVAVVPRVAPRVVPPDVGGSPTGTAGDTGDAGTAR</sequence>
<dbReference type="NCBIfam" id="TIGR00762">
    <property type="entry name" value="DegV"/>
    <property type="match status" value="1"/>
</dbReference>
<feature type="compositionally biased region" description="Gly residues" evidence="2">
    <location>
        <begin position="259"/>
        <end position="271"/>
    </location>
</feature>
<dbReference type="PANTHER" id="PTHR33434:SF2">
    <property type="entry name" value="FATTY ACID-BINDING PROTEIN TM_1468"/>
    <property type="match status" value="1"/>
</dbReference>
<evidence type="ECO:0000256" key="1">
    <source>
        <dbReference type="ARBA" id="ARBA00023121"/>
    </source>
</evidence>
<dbReference type="InterPro" id="IPR050270">
    <property type="entry name" value="DegV_domain_contain"/>
</dbReference>
<feature type="compositionally biased region" description="Gly residues" evidence="2">
    <location>
        <begin position="235"/>
        <end position="246"/>
    </location>
</feature>
<accession>A0ABP8K770</accession>